<evidence type="ECO:0000313" key="3">
    <source>
        <dbReference type="EMBL" id="KAI1702906.1"/>
    </source>
</evidence>
<comment type="caution">
    <text evidence="3">The sequence shown here is derived from an EMBL/GenBank/DDBJ whole genome shotgun (WGS) entry which is preliminary data.</text>
</comment>
<evidence type="ECO:0000256" key="1">
    <source>
        <dbReference type="SAM" id="Coils"/>
    </source>
</evidence>
<feature type="region of interest" description="Disordered" evidence="2">
    <location>
        <begin position="359"/>
        <end position="432"/>
    </location>
</feature>
<feature type="coiled-coil region" evidence="1">
    <location>
        <begin position="72"/>
        <end position="99"/>
    </location>
</feature>
<feature type="compositionally biased region" description="Polar residues" evidence="2">
    <location>
        <begin position="368"/>
        <end position="383"/>
    </location>
</feature>
<feature type="compositionally biased region" description="Polar residues" evidence="2">
    <location>
        <begin position="405"/>
        <end position="414"/>
    </location>
</feature>
<dbReference type="EMBL" id="JAKKPZ010000091">
    <property type="protein sequence ID" value="KAI1702906.1"/>
    <property type="molecule type" value="Genomic_DNA"/>
</dbReference>
<feature type="region of interest" description="Disordered" evidence="2">
    <location>
        <begin position="230"/>
        <end position="280"/>
    </location>
</feature>
<reference evidence="3" key="1">
    <citation type="submission" date="2022-01" db="EMBL/GenBank/DDBJ databases">
        <title>Genome Sequence Resource for Two Populations of Ditylenchus destructor, the Migratory Endoparasitic Phytonematode.</title>
        <authorList>
            <person name="Zhang H."/>
            <person name="Lin R."/>
            <person name="Xie B."/>
        </authorList>
    </citation>
    <scope>NUCLEOTIDE SEQUENCE</scope>
    <source>
        <strain evidence="3">BazhouSP</strain>
    </source>
</reference>
<organism evidence="3 4">
    <name type="scientific">Ditylenchus destructor</name>
    <dbReference type="NCBI Taxonomy" id="166010"/>
    <lineage>
        <taxon>Eukaryota</taxon>
        <taxon>Metazoa</taxon>
        <taxon>Ecdysozoa</taxon>
        <taxon>Nematoda</taxon>
        <taxon>Chromadorea</taxon>
        <taxon>Rhabditida</taxon>
        <taxon>Tylenchina</taxon>
        <taxon>Tylenchomorpha</taxon>
        <taxon>Sphaerularioidea</taxon>
        <taxon>Anguinidae</taxon>
        <taxon>Anguininae</taxon>
        <taxon>Ditylenchus</taxon>
    </lineage>
</organism>
<keyword evidence="4" id="KW-1185">Reference proteome</keyword>
<protein>
    <submittedName>
        <fullName evidence="3">Uncharacterized protein</fullName>
    </submittedName>
</protein>
<sequence>MEDYGAFIEEFKGDVKWGTVFNSGMVIDVQLLARLMEKFESRIMDRFASTTEKMSAEIFSIQKQMCEMGNSIGELRDKLNDLADKFKEVKKEVSEANEKNDGNFAKLNETIRDQIGKSEARRNFKKDISEANEKNEGIFGKLDMTKRDQIGKIEARRNFKTAVASQLFNGNTPQLSTDAVCESNGKGAGFYKPIEAAQERTDNPEEGDRTKNAMEIMRQVSTGEMLIKDGNEKSFGGSHGGKHPKGRTNAMNYDPEQAHNSKSGSWRVHRDNSERQSRGAVRDALLYSQPPPPLPKPTRTFVAGVRRSHAKGTLEFTNKNLADAPGCTAERGNDDETKMFLDEFIGTDKMLQGSIVESNRQQKEGTSAKESGTSSVQQHSSDIAQKGGFGKGRYNHREHKEGSSAKESGTSGDTAQKGKFGNGRQSKENTKAAATSGFSPSFLYALTRFPNVMSWVPGKYVYLMSDAIGEVGGLSFIGPFSK</sequence>
<dbReference type="Proteomes" id="UP001201812">
    <property type="component" value="Unassembled WGS sequence"/>
</dbReference>
<dbReference type="AlphaFoldDB" id="A0AAD4R161"/>
<gene>
    <name evidence="3" type="ORF">DdX_15240</name>
</gene>
<accession>A0AAD4R161</accession>
<evidence type="ECO:0000313" key="4">
    <source>
        <dbReference type="Proteomes" id="UP001201812"/>
    </source>
</evidence>
<keyword evidence="1" id="KW-0175">Coiled coil</keyword>
<feature type="compositionally biased region" description="Basic and acidic residues" evidence="2">
    <location>
        <begin position="268"/>
        <end position="280"/>
    </location>
</feature>
<name>A0AAD4R161_9BILA</name>
<evidence type="ECO:0000256" key="2">
    <source>
        <dbReference type="SAM" id="MobiDB-lite"/>
    </source>
</evidence>
<proteinExistence type="predicted"/>